<dbReference type="RefSeq" id="WP_171198075.1">
    <property type="nucleotide sequence ID" value="NZ_JABEND010000001.1"/>
</dbReference>
<dbReference type="Proteomes" id="UP000562984">
    <property type="component" value="Unassembled WGS sequence"/>
</dbReference>
<dbReference type="EMBL" id="JABEND010000001">
    <property type="protein sequence ID" value="NNG34440.1"/>
    <property type="molecule type" value="Genomic_DNA"/>
</dbReference>
<reference evidence="1 2" key="1">
    <citation type="submission" date="2020-05" db="EMBL/GenBank/DDBJ databases">
        <title>Nakamurella sp. DB0629 isolated from air conditioner.</title>
        <authorList>
            <person name="Kim D.H."/>
            <person name="Kim D.-U."/>
        </authorList>
    </citation>
    <scope>NUCLEOTIDE SEQUENCE [LARGE SCALE GENOMIC DNA]</scope>
    <source>
        <strain evidence="1 2">DB0629</strain>
    </source>
</reference>
<accession>A0A849A7G4</accession>
<name>A0A849A7G4_9ACTN</name>
<evidence type="ECO:0000313" key="1">
    <source>
        <dbReference type="EMBL" id="NNG34440.1"/>
    </source>
</evidence>
<sequence>MARALVHRPDTAWVTLISGGTEIVCATRAQMADDDQLLLLADLSCKDRHRGGS</sequence>
<comment type="caution">
    <text evidence="1">The sequence shown here is derived from an EMBL/GenBank/DDBJ whole genome shotgun (WGS) entry which is preliminary data.</text>
</comment>
<gene>
    <name evidence="1" type="ORF">HKD39_01625</name>
</gene>
<proteinExistence type="predicted"/>
<protein>
    <submittedName>
        <fullName evidence="1">Uncharacterized protein</fullName>
    </submittedName>
</protein>
<dbReference type="AlphaFoldDB" id="A0A849A7G4"/>
<evidence type="ECO:0000313" key="2">
    <source>
        <dbReference type="Proteomes" id="UP000562984"/>
    </source>
</evidence>
<keyword evidence="2" id="KW-1185">Reference proteome</keyword>
<organism evidence="1 2">
    <name type="scientific">Nakamurella aerolata</name>
    <dbReference type="NCBI Taxonomy" id="1656892"/>
    <lineage>
        <taxon>Bacteria</taxon>
        <taxon>Bacillati</taxon>
        <taxon>Actinomycetota</taxon>
        <taxon>Actinomycetes</taxon>
        <taxon>Nakamurellales</taxon>
        <taxon>Nakamurellaceae</taxon>
        <taxon>Nakamurella</taxon>
    </lineage>
</organism>